<keyword evidence="2" id="KW-1185">Reference proteome</keyword>
<organism evidence="1 2">
    <name type="scientific">Trichinella zimbabwensis</name>
    <dbReference type="NCBI Taxonomy" id="268475"/>
    <lineage>
        <taxon>Eukaryota</taxon>
        <taxon>Metazoa</taxon>
        <taxon>Ecdysozoa</taxon>
        <taxon>Nematoda</taxon>
        <taxon>Enoplea</taxon>
        <taxon>Dorylaimia</taxon>
        <taxon>Trichinellida</taxon>
        <taxon>Trichinellidae</taxon>
        <taxon>Trichinella</taxon>
    </lineage>
</organism>
<name>A0A0V1H051_9BILA</name>
<dbReference type="EMBL" id="JYDP01000181">
    <property type="protein sequence ID" value="KRZ03825.1"/>
    <property type="molecule type" value="Genomic_DNA"/>
</dbReference>
<protein>
    <submittedName>
        <fullName evidence="1">Uncharacterized protein</fullName>
    </submittedName>
</protein>
<dbReference type="Proteomes" id="UP000055024">
    <property type="component" value="Unassembled WGS sequence"/>
</dbReference>
<reference evidence="1 2" key="1">
    <citation type="submission" date="2015-01" db="EMBL/GenBank/DDBJ databases">
        <title>Evolution of Trichinella species and genotypes.</title>
        <authorList>
            <person name="Korhonen P.K."/>
            <person name="Edoardo P."/>
            <person name="Giuseppe L.R."/>
            <person name="Gasser R.B."/>
        </authorList>
    </citation>
    <scope>NUCLEOTIDE SEQUENCE [LARGE SCALE GENOMIC DNA]</scope>
    <source>
        <strain evidence="1">ISS1029</strain>
    </source>
</reference>
<comment type="caution">
    <text evidence="1">The sequence shown here is derived from an EMBL/GenBank/DDBJ whole genome shotgun (WGS) entry which is preliminary data.</text>
</comment>
<dbReference type="AlphaFoldDB" id="A0A0V1H051"/>
<proteinExistence type="predicted"/>
<sequence>MFGYVLVFSSDTRSASSGLQFRMKIATRMEFAHFIVLCNLFKLQRSKQTTQKCCNSVTYAETTY</sequence>
<gene>
    <name evidence="1" type="ORF">T11_14054</name>
</gene>
<accession>A0A0V1H051</accession>
<evidence type="ECO:0000313" key="2">
    <source>
        <dbReference type="Proteomes" id="UP000055024"/>
    </source>
</evidence>
<dbReference type="OrthoDB" id="10372813at2759"/>
<evidence type="ECO:0000313" key="1">
    <source>
        <dbReference type="EMBL" id="KRZ03825.1"/>
    </source>
</evidence>